<dbReference type="Proteomes" id="UP001152747">
    <property type="component" value="Unassembled WGS sequence"/>
</dbReference>
<dbReference type="PROSITE" id="PS00061">
    <property type="entry name" value="ADH_SHORT"/>
    <property type="match status" value="1"/>
</dbReference>
<organism evidence="3 4">
    <name type="scientific">Caenorhabditis angaria</name>
    <dbReference type="NCBI Taxonomy" id="860376"/>
    <lineage>
        <taxon>Eukaryota</taxon>
        <taxon>Metazoa</taxon>
        <taxon>Ecdysozoa</taxon>
        <taxon>Nematoda</taxon>
        <taxon>Chromadorea</taxon>
        <taxon>Rhabditida</taxon>
        <taxon>Rhabditina</taxon>
        <taxon>Rhabditomorpha</taxon>
        <taxon>Rhabditoidea</taxon>
        <taxon>Rhabditidae</taxon>
        <taxon>Peloderinae</taxon>
        <taxon>Caenorhabditis</taxon>
    </lineage>
</organism>
<dbReference type="Gene3D" id="3.40.50.720">
    <property type="entry name" value="NAD(P)-binding Rossmann-like Domain"/>
    <property type="match status" value="1"/>
</dbReference>
<dbReference type="EMBL" id="CANHGI010000005">
    <property type="protein sequence ID" value="CAI5453530.1"/>
    <property type="molecule type" value="Genomic_DNA"/>
</dbReference>
<name>A0A9P1IWF4_9PELO</name>
<keyword evidence="2" id="KW-0560">Oxidoreductase</keyword>
<reference evidence="3" key="1">
    <citation type="submission" date="2022-11" db="EMBL/GenBank/DDBJ databases">
        <authorList>
            <person name="Kikuchi T."/>
        </authorList>
    </citation>
    <scope>NUCLEOTIDE SEQUENCE</scope>
    <source>
        <strain evidence="3">PS1010</strain>
    </source>
</reference>
<dbReference type="InterPro" id="IPR002347">
    <property type="entry name" value="SDR_fam"/>
</dbReference>
<comment type="similarity">
    <text evidence="1">Belongs to the short-chain dehydrogenases/reductases (SDR) family.</text>
</comment>
<sequence length="263" mass="27862">MSSSSYKCRRFKNKVAIVTAGTKGIGLAIAERLGLEGASIVIGSRNQKNVDEAVAQLKTKGVKNVAGLAGDIGEEVEQKRLVDFTLQTFGKINILVNNHGINLSIGNILEVSHEEWNKLFNFNVISGFQMTKLVQPHIKNQGGGAIIFNASYSAYFSPPAFAAYAVTKTALVGLTRALAIGLAKDNIRVNGIAPGVVKTEMSRPLWEAGPEAERQIAELTGIALGRLGEPDDCAGAVAFLASDDANYVVGETMIIGGGAQARF</sequence>
<dbReference type="InterPro" id="IPR020904">
    <property type="entry name" value="Sc_DH/Rdtase_CS"/>
</dbReference>
<evidence type="ECO:0000256" key="2">
    <source>
        <dbReference type="ARBA" id="ARBA00023002"/>
    </source>
</evidence>
<dbReference type="OrthoDB" id="1669814at2759"/>
<dbReference type="PRINTS" id="PR00081">
    <property type="entry name" value="GDHRDH"/>
</dbReference>
<proteinExistence type="inferred from homology"/>
<evidence type="ECO:0000313" key="3">
    <source>
        <dbReference type="EMBL" id="CAI5453530.1"/>
    </source>
</evidence>
<protein>
    <submittedName>
        <fullName evidence="3">Uncharacterized protein</fullName>
    </submittedName>
</protein>
<dbReference type="AlphaFoldDB" id="A0A9P1IWF4"/>
<accession>A0A9P1IWF4</accession>
<dbReference type="FunFam" id="3.40.50.720:FF:000084">
    <property type="entry name" value="Short-chain dehydrogenase reductase"/>
    <property type="match status" value="1"/>
</dbReference>
<dbReference type="PANTHER" id="PTHR43943:SF2">
    <property type="entry name" value="DEHYDROGENASE_REDUCTASE 4"/>
    <property type="match status" value="1"/>
</dbReference>
<evidence type="ECO:0000256" key="1">
    <source>
        <dbReference type="ARBA" id="ARBA00006484"/>
    </source>
</evidence>
<evidence type="ECO:0000313" key="4">
    <source>
        <dbReference type="Proteomes" id="UP001152747"/>
    </source>
</evidence>
<dbReference type="SUPFAM" id="SSF51735">
    <property type="entry name" value="NAD(P)-binding Rossmann-fold domains"/>
    <property type="match status" value="1"/>
</dbReference>
<dbReference type="GO" id="GO:0004090">
    <property type="term" value="F:carbonyl reductase (NADPH) activity"/>
    <property type="evidence" value="ECO:0007669"/>
    <property type="project" value="TreeGrafter"/>
</dbReference>
<dbReference type="PRINTS" id="PR00080">
    <property type="entry name" value="SDRFAMILY"/>
</dbReference>
<comment type="caution">
    <text evidence="3">The sequence shown here is derived from an EMBL/GenBank/DDBJ whole genome shotgun (WGS) entry which is preliminary data.</text>
</comment>
<dbReference type="Pfam" id="PF13561">
    <property type="entry name" value="adh_short_C2"/>
    <property type="match status" value="1"/>
</dbReference>
<keyword evidence="4" id="KW-1185">Reference proteome</keyword>
<gene>
    <name evidence="3" type="ORF">CAMP_LOCUS16167</name>
</gene>
<dbReference type="PANTHER" id="PTHR43943">
    <property type="entry name" value="DEHYDROGENASE/REDUCTASE (SDR FAMILY) MEMBER 4"/>
    <property type="match status" value="1"/>
</dbReference>
<dbReference type="NCBIfam" id="NF005559">
    <property type="entry name" value="PRK07231.1"/>
    <property type="match status" value="1"/>
</dbReference>
<dbReference type="InterPro" id="IPR036291">
    <property type="entry name" value="NAD(P)-bd_dom_sf"/>
</dbReference>